<keyword evidence="1" id="KW-1133">Transmembrane helix</keyword>
<reference evidence="2 3" key="1">
    <citation type="submission" date="2020-01" db="EMBL/GenBank/DDBJ databases">
        <title>A novel Bacillus sp. from Pasinler.</title>
        <authorList>
            <person name="Adiguzel A."/>
            <person name="Ay H."/>
            <person name="Baltaci M.O."/>
        </authorList>
    </citation>
    <scope>NUCLEOTIDE SEQUENCE [LARGE SCALE GENOMIC DNA]</scope>
    <source>
        <strain evidence="2 3">P1</strain>
    </source>
</reference>
<keyword evidence="1" id="KW-0812">Transmembrane</keyword>
<dbReference type="SUPFAM" id="SSF69304">
    <property type="entry name" value="Tricorn protease N-terminal domain"/>
    <property type="match status" value="1"/>
</dbReference>
<evidence type="ECO:0008006" key="4">
    <source>
        <dbReference type="Google" id="ProtNLM"/>
    </source>
</evidence>
<evidence type="ECO:0000313" key="2">
    <source>
        <dbReference type="EMBL" id="NCU17315.1"/>
    </source>
</evidence>
<proteinExistence type="predicted"/>
<comment type="caution">
    <text evidence="2">The sequence shown here is derived from an EMBL/GenBank/DDBJ whole genome shotgun (WGS) entry which is preliminary data.</text>
</comment>
<protein>
    <recommendedName>
        <fullName evidence="4">DUF5050 domain-containing protein</fullName>
    </recommendedName>
</protein>
<keyword evidence="1" id="KW-0472">Membrane</keyword>
<keyword evidence="3" id="KW-1185">Reference proteome</keyword>
<name>A0ABX0A1L4_9BACI</name>
<evidence type="ECO:0000256" key="1">
    <source>
        <dbReference type="SAM" id="Phobius"/>
    </source>
</evidence>
<accession>A0ABX0A1L4</accession>
<feature type="transmembrane region" description="Helical" evidence="1">
    <location>
        <begin position="45"/>
        <end position="67"/>
    </location>
</feature>
<dbReference type="RefSeq" id="WP_161920147.1">
    <property type="nucleotide sequence ID" value="NZ_JAACYS010000018.1"/>
</dbReference>
<evidence type="ECO:0000313" key="3">
    <source>
        <dbReference type="Proteomes" id="UP000743899"/>
    </source>
</evidence>
<dbReference type="Proteomes" id="UP000743899">
    <property type="component" value="Unassembled WGS sequence"/>
</dbReference>
<dbReference type="EMBL" id="JAACYS010000018">
    <property type="protein sequence ID" value="NCU17315.1"/>
    <property type="molecule type" value="Genomic_DNA"/>
</dbReference>
<sequence length="431" mass="49711">MNDHLNNLKEIMDETMLKDGELSSSKKREIYKNTIDKKDMKNPKLFSPILSVALASFFIILIGGFLITQSFQSQTQNLANSTDTENNSAVTEVNKEHKDDIDPFYEETVYYIPFQKYNDPVVDGNNLFVHVNSPSDILNINKFIQYNLQTGEYEVLYESEYSNANMQATNVNKNWITWLDFGRIGKAKILVIDRSTNEIKTIAEINNRDEVLSPPTLEDDYVAWIYTNNATEQVEVKLHNLATEETEVIANVPFQSELYYSVFMIDGKIVWNNHENGKGYYYLYDIEGKTIEKYEEPIPYPLMVKYSNDKIYALNSTGKIQLEGAVVEYWDNQTFGYLDIQTEEFQSFPYDVQLKDFDVYQNKVLILDTRSKLSLYESIDNEFKASNITLTSGEEPSSIAFDTNGNIIVSYIGTEKDLNQYKIKVGIVRVK</sequence>
<gene>
    <name evidence="2" type="ORF">GW534_05950</name>
</gene>
<organism evidence="2 3">
    <name type="scientific">Pallidibacillus pasinlerensis</name>
    <dbReference type="NCBI Taxonomy" id="2703818"/>
    <lineage>
        <taxon>Bacteria</taxon>
        <taxon>Bacillati</taxon>
        <taxon>Bacillota</taxon>
        <taxon>Bacilli</taxon>
        <taxon>Bacillales</taxon>
        <taxon>Bacillaceae</taxon>
        <taxon>Pallidibacillus</taxon>
    </lineage>
</organism>